<proteinExistence type="predicted"/>
<dbReference type="Proteomes" id="UP001317742">
    <property type="component" value="Chromosome"/>
</dbReference>
<name>A0ABM8B0F1_9BACT</name>
<feature type="region of interest" description="Disordered" evidence="1">
    <location>
        <begin position="290"/>
        <end position="314"/>
    </location>
</feature>
<dbReference type="RefSeq" id="WP_281763128.1">
    <property type="nucleotide sequence ID" value="NZ_AP026709.1"/>
</dbReference>
<evidence type="ECO:0000313" key="2">
    <source>
        <dbReference type="EMBL" id="BDQ37271.1"/>
    </source>
</evidence>
<sequence>MYQRQQELMLIERYKGRTPADVTNLIRKDISQLFPKSVLAKSLIILHKCNSWSKLGKKIKWLSSATEYGEQEDFINDLYSAFLIIKANWDKRFALKKRTNKFLGHFTTCPHCWRFVFKRYNKIKKAPYCCFHESGCAEYQSHRRALLRLAKIGKTSRLQELRSLYLKHTQNVLHICPPNYINLKSKGILAPEEYEPVEHDLTEIWPHLPLTKEFICKTGGDIRNIESVISALDPVDRIDPNDMWDKNDTEGAAFVREKRLLLHQIIIRDASLYKWEFSQAEAWLKLQQEVRSSKGGPKPNAGGQRIGAGRPKKQ</sequence>
<accession>A0ABM8B0F1</accession>
<reference evidence="2 3" key="1">
    <citation type="submission" date="2022-08" db="EMBL/GenBank/DDBJ databases">
        <title>Genome Sequence of the sulphate-reducing bacterium, Pseudodesulfovibrio sp. SYK.</title>
        <authorList>
            <person name="Kondo R."/>
            <person name="Kataoka T."/>
        </authorList>
    </citation>
    <scope>NUCLEOTIDE SEQUENCE [LARGE SCALE GENOMIC DNA]</scope>
    <source>
        <strain evidence="2 3">SYK</strain>
    </source>
</reference>
<evidence type="ECO:0000256" key="1">
    <source>
        <dbReference type="SAM" id="MobiDB-lite"/>
    </source>
</evidence>
<evidence type="ECO:0000313" key="3">
    <source>
        <dbReference type="Proteomes" id="UP001317742"/>
    </source>
</evidence>
<keyword evidence="3" id="KW-1185">Reference proteome</keyword>
<organism evidence="2 3">
    <name type="scientific">Pseudodesulfovibrio nedwellii</name>
    <dbReference type="NCBI Taxonomy" id="2973072"/>
    <lineage>
        <taxon>Bacteria</taxon>
        <taxon>Pseudomonadati</taxon>
        <taxon>Thermodesulfobacteriota</taxon>
        <taxon>Desulfovibrionia</taxon>
        <taxon>Desulfovibrionales</taxon>
        <taxon>Desulfovibrionaceae</taxon>
    </lineage>
</organism>
<gene>
    <name evidence="2" type="ORF">SYK_16310</name>
</gene>
<protein>
    <submittedName>
        <fullName evidence="2">Uncharacterized protein</fullName>
    </submittedName>
</protein>
<dbReference type="EMBL" id="AP026709">
    <property type="protein sequence ID" value="BDQ37271.1"/>
    <property type="molecule type" value="Genomic_DNA"/>
</dbReference>